<evidence type="ECO:0000256" key="13">
    <source>
        <dbReference type="ARBA" id="ARBA00025634"/>
    </source>
</evidence>
<dbReference type="EC" id="4.1.3.27" evidence="5 15"/>
<dbReference type="EMBL" id="FNHF01000003">
    <property type="protein sequence ID" value="SDM48731.1"/>
    <property type="molecule type" value="Genomic_DNA"/>
</dbReference>
<comment type="pathway">
    <text evidence="2 15">Amino-acid biosynthesis; L-tryptophan biosynthesis; L-tryptophan from chorismate: step 1/5.</text>
</comment>
<evidence type="ECO:0000256" key="4">
    <source>
        <dbReference type="ARBA" id="ARBA00011575"/>
    </source>
</evidence>
<evidence type="ECO:0000256" key="11">
    <source>
        <dbReference type="ARBA" id="ARBA00023141"/>
    </source>
</evidence>
<dbReference type="Proteomes" id="UP000182347">
    <property type="component" value="Unassembled WGS sequence"/>
</dbReference>
<keyword evidence="19" id="KW-1185">Reference proteome</keyword>
<evidence type="ECO:0000256" key="7">
    <source>
        <dbReference type="ARBA" id="ARBA00022605"/>
    </source>
</evidence>
<comment type="function">
    <text evidence="13 15">Part of a heterotetrameric complex that catalyzes the two-step biosynthesis of anthranilate, an intermediate in the biosynthesis of L-tryptophan. In the first step, the glutamine-binding beta subunit (TrpG) of anthranilate synthase (AS) provides the glutamine amidotransferase activity which generates ammonia as a substrate that, along with chorismate, is used in the second step, catalyzed by the large alpha subunit of AS (TrpE) to produce anthranilate. In the absence of TrpG, TrpE can synthesize anthranilate directly from chorismate and high concentrations of ammonia.</text>
</comment>
<evidence type="ECO:0000256" key="12">
    <source>
        <dbReference type="ARBA" id="ARBA00023239"/>
    </source>
</evidence>
<evidence type="ECO:0000256" key="10">
    <source>
        <dbReference type="ARBA" id="ARBA00022842"/>
    </source>
</evidence>
<dbReference type="InterPro" id="IPR015890">
    <property type="entry name" value="Chorismate_C"/>
</dbReference>
<dbReference type="GO" id="GO:0000162">
    <property type="term" value="P:L-tryptophan biosynthetic process"/>
    <property type="evidence" value="ECO:0007669"/>
    <property type="project" value="UniProtKB-UniPathway"/>
</dbReference>
<dbReference type="InterPro" id="IPR005256">
    <property type="entry name" value="Anth_synth_I_PabB"/>
</dbReference>
<dbReference type="InterPro" id="IPR005801">
    <property type="entry name" value="ADC_synthase"/>
</dbReference>
<organism evidence="18 19">
    <name type="scientific">Sediminibacillus halophilus</name>
    <dbReference type="NCBI Taxonomy" id="482461"/>
    <lineage>
        <taxon>Bacteria</taxon>
        <taxon>Bacillati</taxon>
        <taxon>Bacillota</taxon>
        <taxon>Bacilli</taxon>
        <taxon>Bacillales</taxon>
        <taxon>Bacillaceae</taxon>
        <taxon>Sediminibacillus</taxon>
    </lineage>
</organism>
<reference evidence="19" key="1">
    <citation type="submission" date="2016-10" db="EMBL/GenBank/DDBJ databases">
        <authorList>
            <person name="Varghese N."/>
            <person name="Submissions S."/>
        </authorList>
    </citation>
    <scope>NUCLEOTIDE SEQUENCE [LARGE SCALE GENOMIC DNA]</scope>
    <source>
        <strain evidence="19">CGMCC 1.6199</strain>
    </source>
</reference>
<dbReference type="PANTHER" id="PTHR11236">
    <property type="entry name" value="AMINOBENZOATE/ANTHRANILATE SYNTHASE"/>
    <property type="match status" value="1"/>
</dbReference>
<dbReference type="SUPFAM" id="SSF56322">
    <property type="entry name" value="ADC synthase"/>
    <property type="match status" value="1"/>
</dbReference>
<dbReference type="GO" id="GO:0004049">
    <property type="term" value="F:anthranilate synthase activity"/>
    <property type="evidence" value="ECO:0007669"/>
    <property type="project" value="UniProtKB-EC"/>
</dbReference>
<evidence type="ECO:0000256" key="1">
    <source>
        <dbReference type="ARBA" id="ARBA00001946"/>
    </source>
</evidence>
<dbReference type="Pfam" id="PF00425">
    <property type="entry name" value="Chorismate_bind"/>
    <property type="match status" value="1"/>
</dbReference>
<protein>
    <recommendedName>
        <fullName evidence="6 15">Anthranilate synthase component 1</fullName>
        <ecNumber evidence="5 15">4.1.3.27</ecNumber>
    </recommendedName>
</protein>
<keyword evidence="8 15" id="KW-0479">Metal-binding</keyword>
<evidence type="ECO:0000313" key="18">
    <source>
        <dbReference type="EMBL" id="SDM48731.1"/>
    </source>
</evidence>
<feature type="domain" description="Anthranilate synthase component I N-terminal" evidence="17">
    <location>
        <begin position="18"/>
        <end position="153"/>
    </location>
</feature>
<keyword evidence="11 15" id="KW-0057">Aromatic amino acid biosynthesis</keyword>
<comment type="catalytic activity">
    <reaction evidence="14 15">
        <text>chorismate + L-glutamine = anthranilate + pyruvate + L-glutamate + H(+)</text>
        <dbReference type="Rhea" id="RHEA:21732"/>
        <dbReference type="ChEBI" id="CHEBI:15361"/>
        <dbReference type="ChEBI" id="CHEBI:15378"/>
        <dbReference type="ChEBI" id="CHEBI:16567"/>
        <dbReference type="ChEBI" id="CHEBI:29748"/>
        <dbReference type="ChEBI" id="CHEBI:29985"/>
        <dbReference type="ChEBI" id="CHEBI:58359"/>
        <dbReference type="EC" id="4.1.3.27"/>
    </reaction>
</comment>
<evidence type="ECO:0000259" key="17">
    <source>
        <dbReference type="Pfam" id="PF04715"/>
    </source>
</evidence>
<keyword evidence="7 15" id="KW-0028">Amino-acid biosynthesis</keyword>
<dbReference type="InterPro" id="IPR019999">
    <property type="entry name" value="Anth_synth_I-like"/>
</dbReference>
<dbReference type="GO" id="GO:0046872">
    <property type="term" value="F:metal ion binding"/>
    <property type="evidence" value="ECO:0007669"/>
    <property type="project" value="UniProtKB-KW"/>
</dbReference>
<keyword evidence="12 15" id="KW-0456">Lyase</keyword>
<evidence type="ECO:0000256" key="5">
    <source>
        <dbReference type="ARBA" id="ARBA00012266"/>
    </source>
</evidence>
<evidence type="ECO:0000256" key="3">
    <source>
        <dbReference type="ARBA" id="ARBA00009562"/>
    </source>
</evidence>
<evidence type="ECO:0000256" key="15">
    <source>
        <dbReference type="RuleBase" id="RU364045"/>
    </source>
</evidence>
<feature type="domain" description="Chorismate-utilising enzyme C-terminal" evidence="16">
    <location>
        <begin position="201"/>
        <end position="455"/>
    </location>
</feature>
<dbReference type="Pfam" id="PF04715">
    <property type="entry name" value="Anth_synt_I_N"/>
    <property type="match status" value="1"/>
</dbReference>
<comment type="cofactor">
    <cofactor evidence="1 15">
        <name>Mg(2+)</name>
        <dbReference type="ChEBI" id="CHEBI:18420"/>
    </cofactor>
</comment>
<keyword evidence="9 15" id="KW-0822">Tryptophan biosynthesis</keyword>
<dbReference type="PANTHER" id="PTHR11236:SF48">
    <property type="entry name" value="ISOCHORISMATE SYNTHASE MENF"/>
    <property type="match status" value="1"/>
</dbReference>
<dbReference type="STRING" id="482461.SAMN05216244_2644"/>
<dbReference type="AlphaFoldDB" id="A0A1G9TM08"/>
<proteinExistence type="inferred from homology"/>
<evidence type="ECO:0000256" key="8">
    <source>
        <dbReference type="ARBA" id="ARBA00022723"/>
    </source>
</evidence>
<dbReference type="RefSeq" id="WP_074599722.1">
    <property type="nucleotide sequence ID" value="NZ_FNHF01000003.1"/>
</dbReference>
<dbReference type="InterPro" id="IPR006805">
    <property type="entry name" value="Anth_synth_I_N"/>
</dbReference>
<evidence type="ECO:0000259" key="16">
    <source>
        <dbReference type="Pfam" id="PF00425"/>
    </source>
</evidence>
<comment type="subunit">
    <text evidence="4 15">Heterotetramer consisting of two non-identical subunits: a beta subunit (TrpG) and a large alpha subunit (TrpE).</text>
</comment>
<evidence type="ECO:0000313" key="19">
    <source>
        <dbReference type="Proteomes" id="UP000182347"/>
    </source>
</evidence>
<evidence type="ECO:0000256" key="9">
    <source>
        <dbReference type="ARBA" id="ARBA00022822"/>
    </source>
</evidence>
<sequence length="470" mass="52641">MTVKTNTPVYKQMQVNGDTLTPISVFKRMKGDRKFLLESLASESEKGRYSFLGADPYKEIIGNGNQAFIKHPLSGEASIEDGRPLEVAKQHLEGEELPLPFPFYGGAVGYIGYDAIRQYEDIGDVANDEIAMPDMHLLFYQDIIVFDHLHHTVSLVAIDMTRERTEQQLEQKLAELKQMISLEKEEASALLGPVEFTPELDKQEFMKRVELAKQHIVDGDIFQVVLSQRMKAAFDADPFTFYRHLRRANPSPYMFYLDFEEYIVLGASPESLIKTKGDQVITNPIAGTRRRGRTTAEDDKLAGELVTDEKELAEHKMLVDLSRNDLGRVCQVGSITIPKYMTIERYQHVMHIVSEVQGTLLAGYSGLDALAATLPAGTVSGAPKIRAMQIINELEQERRGVYAGAVGYLNMNGDVDLALAIRTMVIKDNKAYVQAGAGIVYDSDPAAEYQETLNKAKSLLEVNQHDFINR</sequence>
<evidence type="ECO:0000256" key="14">
    <source>
        <dbReference type="ARBA" id="ARBA00047683"/>
    </source>
</evidence>
<evidence type="ECO:0000256" key="2">
    <source>
        <dbReference type="ARBA" id="ARBA00004873"/>
    </source>
</evidence>
<accession>A0A1G9TM08</accession>
<gene>
    <name evidence="15" type="primary">trpE</name>
    <name evidence="18" type="ORF">SAMN05216244_2644</name>
</gene>
<evidence type="ECO:0000256" key="6">
    <source>
        <dbReference type="ARBA" id="ARBA00020653"/>
    </source>
</evidence>
<comment type="similarity">
    <text evidence="3 15">Belongs to the anthranilate synthase component I family.</text>
</comment>
<dbReference type="NCBIfam" id="TIGR00564">
    <property type="entry name" value="trpE_most"/>
    <property type="match status" value="1"/>
</dbReference>
<dbReference type="Gene3D" id="3.60.120.10">
    <property type="entry name" value="Anthranilate synthase"/>
    <property type="match status" value="1"/>
</dbReference>
<dbReference type="UniPathway" id="UPA00035">
    <property type="reaction ID" value="UER00040"/>
</dbReference>
<keyword evidence="10 15" id="KW-0460">Magnesium</keyword>
<name>A0A1G9TM08_9BACI</name>
<dbReference type="PRINTS" id="PR00095">
    <property type="entry name" value="ANTSNTHASEI"/>
</dbReference>